<evidence type="ECO:0000256" key="1">
    <source>
        <dbReference type="SAM" id="MobiDB-lite"/>
    </source>
</evidence>
<sequence>MVKNKLLYATIAAMLMGAVFTGCSNTHNNNTTTESQSIVSLEELASSADSDLSIELDDEDKVSSWDDSSASHITLGSQISSDSSSVEISGSTVTITKAGTYVISGNVTEGNIIVNATDKGTVRLILNNASISNTTTAPIKVLDAKKVILTLADNTTNTITDSSRLSTEEDYSAAIYSKEDLIINGNGTLNVNAGYRNGIKSTDDCIIVSGTLNITSTEDGIIGKDLCGIVAGDININAGSDGIKSTYDTDTTKGNVIIEGGNITIKASNDGIQAENILVINDGTINIKTNNGAADTTQTHTDNMYMGRGGFGFNNNKTTTTTDDTAESRKGIKAGNMLIINDGDITIDSDDDSVHCNSVIYIYGGTINAATGDDGVHADDLLTVNGGTINITQCYEGLEADDIVINDGDISVVSSDDGINSSDGSITINGGNLLINASGDGLDANGSIIINGGYIVVLGPTSDGDTAIDYDDSCTINGGTVMAFGSSGMLEIPKGASNGACIVTAFTSVSGGSKYTLSDSNGNEILSYTPSKAYAAAIVYSDKITTGNTYDITAGSTTLSIEVTSDVTSNVSSGLGKAGGMNMPGNGGSGMPNNGSSDNGMNGNSNGSMPDMSGNGAPDMNGNSSGDMPSMGGNSSNNGGNMPNMNNGSSNGSAPQMNNRM</sequence>
<evidence type="ECO:0000256" key="2">
    <source>
        <dbReference type="SAM" id="SignalP"/>
    </source>
</evidence>
<feature type="region of interest" description="Disordered" evidence="1">
    <location>
        <begin position="569"/>
        <end position="661"/>
    </location>
</feature>
<dbReference type="Proteomes" id="UP001442364">
    <property type="component" value="Unassembled WGS sequence"/>
</dbReference>
<dbReference type="PROSITE" id="PS51257">
    <property type="entry name" value="PROKAR_LIPOPROTEIN"/>
    <property type="match status" value="1"/>
</dbReference>
<evidence type="ECO:0000313" key="3">
    <source>
        <dbReference type="EMBL" id="MEQ2378640.1"/>
    </source>
</evidence>
<keyword evidence="4" id="KW-1185">Reference proteome</keyword>
<proteinExistence type="predicted"/>
<dbReference type="Pfam" id="PF14262">
    <property type="entry name" value="Cthe_2159"/>
    <property type="match status" value="1"/>
</dbReference>
<reference evidence="3 4" key="1">
    <citation type="submission" date="2024-03" db="EMBL/GenBank/DDBJ databases">
        <title>Human intestinal bacterial collection.</title>
        <authorList>
            <person name="Pauvert C."/>
            <person name="Hitch T.C.A."/>
            <person name="Clavel T."/>
        </authorList>
    </citation>
    <scope>NUCLEOTIDE SEQUENCE [LARGE SCALE GENOMIC DNA]</scope>
    <source>
        <strain evidence="3 4">CLA-AA-H255</strain>
    </source>
</reference>
<accession>A0ABV1BU94</accession>
<feature type="signal peptide" evidence="2">
    <location>
        <begin position="1"/>
        <end position="24"/>
    </location>
</feature>
<dbReference type="InterPro" id="IPR025584">
    <property type="entry name" value="Cthe_2159"/>
</dbReference>
<feature type="compositionally biased region" description="Low complexity" evidence="1">
    <location>
        <begin position="591"/>
        <end position="653"/>
    </location>
</feature>
<dbReference type="EMBL" id="JBBMER010000001">
    <property type="protein sequence ID" value="MEQ2378640.1"/>
    <property type="molecule type" value="Genomic_DNA"/>
</dbReference>
<name>A0ABV1BU94_9FIRM</name>
<gene>
    <name evidence="3" type="ORF">WMO14_01890</name>
</gene>
<keyword evidence="2" id="KW-0732">Signal</keyword>
<feature type="chain" id="PRO_5045570759" evidence="2">
    <location>
        <begin position="25"/>
        <end position="661"/>
    </location>
</feature>
<evidence type="ECO:0000313" key="4">
    <source>
        <dbReference type="Proteomes" id="UP001442364"/>
    </source>
</evidence>
<organism evidence="3 4">
    <name type="scientific">[Lactobacillus] rogosae</name>
    <dbReference type="NCBI Taxonomy" id="706562"/>
    <lineage>
        <taxon>Bacteria</taxon>
        <taxon>Bacillati</taxon>
        <taxon>Bacillota</taxon>
        <taxon>Clostridia</taxon>
        <taxon>Lachnospirales</taxon>
        <taxon>Lachnospiraceae</taxon>
        <taxon>Lachnospira</taxon>
    </lineage>
</organism>
<comment type="caution">
    <text evidence="3">The sequence shown here is derived from an EMBL/GenBank/DDBJ whole genome shotgun (WGS) entry which is preliminary data.</text>
</comment>
<dbReference type="RefSeq" id="WP_349153170.1">
    <property type="nucleotide sequence ID" value="NZ_JBBMER010000001.1"/>
</dbReference>
<protein>
    <submittedName>
        <fullName evidence="3">Carbohydrate-binding domain-containing protein</fullName>
    </submittedName>
</protein>